<protein>
    <submittedName>
        <fullName evidence="1">Uncharacterized protein</fullName>
    </submittedName>
</protein>
<gene>
    <name evidence="1" type="ORF">METZ01_LOCUS125780</name>
</gene>
<name>A0A381Y745_9ZZZZ</name>
<reference evidence="1" key="1">
    <citation type="submission" date="2018-05" db="EMBL/GenBank/DDBJ databases">
        <authorList>
            <person name="Lanie J.A."/>
            <person name="Ng W.-L."/>
            <person name="Kazmierczak K.M."/>
            <person name="Andrzejewski T.M."/>
            <person name="Davidsen T.M."/>
            <person name="Wayne K.J."/>
            <person name="Tettelin H."/>
            <person name="Glass J.I."/>
            <person name="Rusch D."/>
            <person name="Podicherti R."/>
            <person name="Tsui H.-C.T."/>
            <person name="Winkler M.E."/>
        </authorList>
    </citation>
    <scope>NUCLEOTIDE SEQUENCE</scope>
</reference>
<proteinExistence type="predicted"/>
<sequence length="43" mass="4241">MGILSGIAKATFAVAAVAVAGPLLLPVLMSGDMSGIDGYCDDE</sequence>
<organism evidence="1">
    <name type="scientific">marine metagenome</name>
    <dbReference type="NCBI Taxonomy" id="408172"/>
    <lineage>
        <taxon>unclassified sequences</taxon>
        <taxon>metagenomes</taxon>
        <taxon>ecological metagenomes</taxon>
    </lineage>
</organism>
<dbReference type="EMBL" id="UINC01017556">
    <property type="protein sequence ID" value="SVA72926.1"/>
    <property type="molecule type" value="Genomic_DNA"/>
</dbReference>
<evidence type="ECO:0000313" key="1">
    <source>
        <dbReference type="EMBL" id="SVA72926.1"/>
    </source>
</evidence>
<dbReference type="AlphaFoldDB" id="A0A381Y745"/>
<accession>A0A381Y745</accession>